<evidence type="ECO:0000313" key="1">
    <source>
        <dbReference type="EMBL" id="CAG8606628.1"/>
    </source>
</evidence>
<proteinExistence type="predicted"/>
<protein>
    <submittedName>
        <fullName evidence="1">2026_t:CDS:1</fullName>
    </submittedName>
</protein>
<keyword evidence="2" id="KW-1185">Reference proteome</keyword>
<name>A0A9N9CK45_9GLOM</name>
<dbReference type="OrthoDB" id="2427805at2759"/>
<comment type="caution">
    <text evidence="1">The sequence shown here is derived from an EMBL/GenBank/DDBJ whole genome shotgun (WGS) entry which is preliminary data.</text>
</comment>
<dbReference type="EMBL" id="CAJVPQ010002727">
    <property type="protein sequence ID" value="CAG8606628.1"/>
    <property type="molecule type" value="Genomic_DNA"/>
</dbReference>
<organism evidence="1 2">
    <name type="scientific">Funneliformis caledonium</name>
    <dbReference type="NCBI Taxonomy" id="1117310"/>
    <lineage>
        <taxon>Eukaryota</taxon>
        <taxon>Fungi</taxon>
        <taxon>Fungi incertae sedis</taxon>
        <taxon>Mucoromycota</taxon>
        <taxon>Glomeromycotina</taxon>
        <taxon>Glomeromycetes</taxon>
        <taxon>Glomerales</taxon>
        <taxon>Glomeraceae</taxon>
        <taxon>Funneliformis</taxon>
    </lineage>
</organism>
<evidence type="ECO:0000313" key="2">
    <source>
        <dbReference type="Proteomes" id="UP000789570"/>
    </source>
</evidence>
<dbReference type="Proteomes" id="UP000789570">
    <property type="component" value="Unassembled WGS sequence"/>
</dbReference>
<sequence length="155" mass="17828">MGCRGDWILRSNTNGDKQEFGIGKAGKNWVDENRTKFLKKTGLKLLKTLKDMLIKLMEKAVWDEVSCAKIQTDRRGELMEVPDNAENFCSILTILAFVLNIKAMVKETIKAVQSKKQIAESFKRAGFRKRPRDENKYQICSTPKKTKHVQKHAKK</sequence>
<dbReference type="AlphaFoldDB" id="A0A9N9CK45"/>
<gene>
    <name evidence="1" type="ORF">FCALED_LOCUS8857</name>
</gene>
<reference evidence="1" key="1">
    <citation type="submission" date="2021-06" db="EMBL/GenBank/DDBJ databases">
        <authorList>
            <person name="Kallberg Y."/>
            <person name="Tangrot J."/>
            <person name="Rosling A."/>
        </authorList>
    </citation>
    <scope>NUCLEOTIDE SEQUENCE</scope>
    <source>
        <strain evidence="1">UK204</strain>
    </source>
</reference>
<accession>A0A9N9CK45</accession>